<sequence>MKRTLSLFTTALALSCALFSTARAKEFISDIRATDTLELYTSEGCSSCPPADKWYTSLKQNDGLFKQFIPMAFHVDYWNYIGWEDRFSTEQYTARQTIHMLAGNTKQNYTPQVVLNGNEWRGHLNGSRQWDANDQKTGVLKAVLNDDKLHVSFAPASAQYFDNEQWALNVAYLGMGLKTDVKRGENEGRELHHDFVVLEHHKQDVDAQPQKWQMAVPAIPKAGQTQTAIAVWLSHPVTQKPLQAVGGYL</sequence>
<evidence type="ECO:0008006" key="3">
    <source>
        <dbReference type="Google" id="ProtNLM"/>
    </source>
</evidence>
<reference evidence="2" key="1">
    <citation type="submission" date="2020-01" db="EMBL/GenBank/DDBJ databases">
        <authorList>
            <person name="Meier V. D."/>
            <person name="Meier V D."/>
        </authorList>
    </citation>
    <scope>NUCLEOTIDE SEQUENCE</scope>
    <source>
        <strain evidence="2">HLG_WM_MAG_09</strain>
    </source>
</reference>
<dbReference type="AlphaFoldDB" id="A0A6S6TPZ5"/>
<feature type="signal peptide" evidence="1">
    <location>
        <begin position="1"/>
        <end position="24"/>
    </location>
</feature>
<accession>A0A6S6TPZ5</accession>
<evidence type="ECO:0000256" key="1">
    <source>
        <dbReference type="SAM" id="SignalP"/>
    </source>
</evidence>
<evidence type="ECO:0000313" key="2">
    <source>
        <dbReference type="EMBL" id="CAA6818670.1"/>
    </source>
</evidence>
<protein>
    <recommendedName>
        <fullName evidence="3">DUF1223 domain-containing protein</fullName>
    </recommendedName>
</protein>
<dbReference type="PROSITE" id="PS51257">
    <property type="entry name" value="PROKAR_LIPOPROTEIN"/>
    <property type="match status" value="1"/>
</dbReference>
<name>A0A6S6TPZ5_9GAMM</name>
<dbReference type="Pfam" id="PF06764">
    <property type="entry name" value="DUF1223"/>
    <property type="match status" value="1"/>
</dbReference>
<dbReference type="SUPFAM" id="SSF52833">
    <property type="entry name" value="Thioredoxin-like"/>
    <property type="match status" value="1"/>
</dbReference>
<dbReference type="PANTHER" id="PTHR36057:SF1">
    <property type="entry name" value="LIPOPROTEIN LIPID ATTACHMENT SITE-LIKE PROTEIN, PUTATIVE (DUF1223)-RELATED"/>
    <property type="match status" value="1"/>
</dbReference>
<organism evidence="2">
    <name type="scientific">uncultured Thiotrichaceae bacterium</name>
    <dbReference type="NCBI Taxonomy" id="298394"/>
    <lineage>
        <taxon>Bacteria</taxon>
        <taxon>Pseudomonadati</taxon>
        <taxon>Pseudomonadota</taxon>
        <taxon>Gammaproteobacteria</taxon>
        <taxon>Thiotrichales</taxon>
        <taxon>Thiotrichaceae</taxon>
        <taxon>environmental samples</taxon>
    </lineage>
</organism>
<dbReference type="PANTHER" id="PTHR36057">
    <property type="match status" value="1"/>
</dbReference>
<dbReference type="InterPro" id="IPR036249">
    <property type="entry name" value="Thioredoxin-like_sf"/>
</dbReference>
<dbReference type="InterPro" id="IPR010634">
    <property type="entry name" value="DUF1223"/>
</dbReference>
<feature type="chain" id="PRO_5028081638" description="DUF1223 domain-containing protein" evidence="1">
    <location>
        <begin position="25"/>
        <end position="249"/>
    </location>
</feature>
<dbReference type="EMBL" id="CACVAT010000308">
    <property type="protein sequence ID" value="CAA6818670.1"/>
    <property type="molecule type" value="Genomic_DNA"/>
</dbReference>
<keyword evidence="1" id="KW-0732">Signal</keyword>
<gene>
    <name evidence="2" type="ORF">HELGO_WM38274</name>
</gene>
<proteinExistence type="predicted"/>